<dbReference type="Proteomes" id="UP000015106">
    <property type="component" value="Chromosome 5"/>
</dbReference>
<reference evidence="1" key="2">
    <citation type="submission" date="2018-03" db="EMBL/GenBank/DDBJ databases">
        <title>The Triticum urartu genome reveals the dynamic nature of wheat genome evolution.</title>
        <authorList>
            <person name="Ling H."/>
            <person name="Ma B."/>
            <person name="Shi X."/>
            <person name="Liu H."/>
            <person name="Dong L."/>
            <person name="Sun H."/>
            <person name="Cao Y."/>
            <person name="Gao Q."/>
            <person name="Zheng S."/>
            <person name="Li Y."/>
            <person name="Yu Y."/>
            <person name="Du H."/>
            <person name="Qi M."/>
            <person name="Li Y."/>
            <person name="Yu H."/>
            <person name="Cui Y."/>
            <person name="Wang N."/>
            <person name="Chen C."/>
            <person name="Wu H."/>
            <person name="Zhao Y."/>
            <person name="Zhang J."/>
            <person name="Li Y."/>
            <person name="Zhou W."/>
            <person name="Zhang B."/>
            <person name="Hu W."/>
            <person name="Eijk M."/>
            <person name="Tang J."/>
            <person name="Witsenboer H."/>
            <person name="Zhao S."/>
            <person name="Li Z."/>
            <person name="Zhang A."/>
            <person name="Wang D."/>
            <person name="Liang C."/>
        </authorList>
    </citation>
    <scope>NUCLEOTIDE SEQUENCE [LARGE SCALE GENOMIC DNA]</scope>
    <source>
        <strain evidence="1">cv. G1812</strain>
    </source>
</reference>
<dbReference type="Gramene" id="TuG1812G0500003781.01.T01">
    <property type="protein sequence ID" value="TuG1812G0500003781.01.T01.cds396719"/>
    <property type="gene ID" value="TuG1812G0500003781.01"/>
</dbReference>
<dbReference type="AlphaFoldDB" id="A0A8R7QIX4"/>
<reference evidence="2" key="1">
    <citation type="journal article" date="2013" name="Nature">
        <title>Draft genome of the wheat A-genome progenitor Triticum urartu.</title>
        <authorList>
            <person name="Ling H.Q."/>
            <person name="Zhao S."/>
            <person name="Liu D."/>
            <person name="Wang J."/>
            <person name="Sun H."/>
            <person name="Zhang C."/>
            <person name="Fan H."/>
            <person name="Li D."/>
            <person name="Dong L."/>
            <person name="Tao Y."/>
            <person name="Gao C."/>
            <person name="Wu H."/>
            <person name="Li Y."/>
            <person name="Cui Y."/>
            <person name="Guo X."/>
            <person name="Zheng S."/>
            <person name="Wang B."/>
            <person name="Yu K."/>
            <person name="Liang Q."/>
            <person name="Yang W."/>
            <person name="Lou X."/>
            <person name="Chen J."/>
            <person name="Feng M."/>
            <person name="Jian J."/>
            <person name="Zhang X."/>
            <person name="Luo G."/>
            <person name="Jiang Y."/>
            <person name="Liu J."/>
            <person name="Wang Z."/>
            <person name="Sha Y."/>
            <person name="Zhang B."/>
            <person name="Wu H."/>
            <person name="Tang D."/>
            <person name="Shen Q."/>
            <person name="Xue P."/>
            <person name="Zou S."/>
            <person name="Wang X."/>
            <person name="Liu X."/>
            <person name="Wang F."/>
            <person name="Yang Y."/>
            <person name="An X."/>
            <person name="Dong Z."/>
            <person name="Zhang K."/>
            <person name="Zhang X."/>
            <person name="Luo M.C."/>
            <person name="Dvorak J."/>
            <person name="Tong Y."/>
            <person name="Wang J."/>
            <person name="Yang H."/>
            <person name="Li Z."/>
            <person name="Wang D."/>
            <person name="Zhang A."/>
            <person name="Wang J."/>
        </authorList>
    </citation>
    <scope>NUCLEOTIDE SEQUENCE</scope>
    <source>
        <strain evidence="2">cv. G1812</strain>
    </source>
</reference>
<accession>A0A8R7QIX4</accession>
<protein>
    <submittedName>
        <fullName evidence="1">Uncharacterized protein</fullName>
    </submittedName>
</protein>
<organism evidence="1 2">
    <name type="scientific">Triticum urartu</name>
    <name type="common">Red wild einkorn</name>
    <name type="synonym">Crithodium urartu</name>
    <dbReference type="NCBI Taxonomy" id="4572"/>
    <lineage>
        <taxon>Eukaryota</taxon>
        <taxon>Viridiplantae</taxon>
        <taxon>Streptophyta</taxon>
        <taxon>Embryophyta</taxon>
        <taxon>Tracheophyta</taxon>
        <taxon>Spermatophyta</taxon>
        <taxon>Magnoliopsida</taxon>
        <taxon>Liliopsida</taxon>
        <taxon>Poales</taxon>
        <taxon>Poaceae</taxon>
        <taxon>BOP clade</taxon>
        <taxon>Pooideae</taxon>
        <taxon>Triticodae</taxon>
        <taxon>Triticeae</taxon>
        <taxon>Triticinae</taxon>
        <taxon>Triticum</taxon>
    </lineage>
</organism>
<keyword evidence="2" id="KW-1185">Reference proteome</keyword>
<dbReference type="EnsemblPlants" id="TuG1812G0500003781.01.T01">
    <property type="protein sequence ID" value="TuG1812G0500003781.01.T01.cds396719"/>
    <property type="gene ID" value="TuG1812G0500003781.01"/>
</dbReference>
<evidence type="ECO:0000313" key="2">
    <source>
        <dbReference type="Proteomes" id="UP000015106"/>
    </source>
</evidence>
<evidence type="ECO:0000313" key="1">
    <source>
        <dbReference type="EnsemblPlants" id="TuG1812G0500003781.01.T01.cds396719"/>
    </source>
</evidence>
<sequence length="59" mass="6726">MGYIRIFFCVAYVMRDCRGFGRARVGSLFSSAVEYVSQFKSVSAHQKHIRLQGYLLGCD</sequence>
<name>A0A8R7QIX4_TRIUA</name>
<proteinExistence type="predicted"/>
<reference evidence="1" key="3">
    <citation type="submission" date="2022-06" db="UniProtKB">
        <authorList>
            <consortium name="EnsemblPlants"/>
        </authorList>
    </citation>
    <scope>IDENTIFICATION</scope>
</reference>